<reference evidence="1 2" key="1">
    <citation type="submission" date="2015-04" db="EMBL/GenBank/DDBJ databases">
        <title>The complete genome sequence of the hyperthermophilic, obligate iron-reducing archaeon Geoglobus ahangari strain 234T.</title>
        <authorList>
            <person name="Manzella M.P."/>
            <person name="Holmes D.E."/>
            <person name="Rocheleau J.M."/>
            <person name="Chung A."/>
            <person name="Reguera G."/>
            <person name="Kashefi K."/>
        </authorList>
    </citation>
    <scope>NUCLEOTIDE SEQUENCE [LARGE SCALE GENOMIC DNA]</scope>
    <source>
        <strain evidence="1 2">234</strain>
    </source>
</reference>
<evidence type="ECO:0000313" key="1">
    <source>
        <dbReference type="EMBL" id="AKG91101.1"/>
    </source>
</evidence>
<dbReference type="HOGENOM" id="CLU_2270935_0_0_2"/>
<dbReference type="GeneID" id="24804180"/>
<name>A0A0F7DBH5_9EURY</name>
<dbReference type="EMBL" id="CP011267">
    <property type="protein sequence ID" value="AKG91101.1"/>
    <property type="molecule type" value="Genomic_DNA"/>
</dbReference>
<proteinExistence type="predicted"/>
<protein>
    <submittedName>
        <fullName evidence="1">Uncharacterized protein</fullName>
    </submittedName>
</protein>
<dbReference type="Proteomes" id="UP000034723">
    <property type="component" value="Chromosome"/>
</dbReference>
<organism evidence="1 2">
    <name type="scientific">Geoglobus ahangari</name>
    <dbReference type="NCBI Taxonomy" id="113653"/>
    <lineage>
        <taxon>Archaea</taxon>
        <taxon>Methanobacteriati</taxon>
        <taxon>Methanobacteriota</taxon>
        <taxon>Archaeoglobi</taxon>
        <taxon>Archaeoglobales</taxon>
        <taxon>Archaeoglobaceae</taxon>
        <taxon>Geoglobus</taxon>
    </lineage>
</organism>
<keyword evidence="2" id="KW-1185">Reference proteome</keyword>
<dbReference type="InParanoid" id="A0A0F7DBH5"/>
<gene>
    <name evidence="1" type="ORF">GAH_01612</name>
</gene>
<dbReference type="AlphaFoldDB" id="A0A0F7DBH5"/>
<evidence type="ECO:0000313" key="2">
    <source>
        <dbReference type="Proteomes" id="UP000034723"/>
    </source>
</evidence>
<accession>A0A0F7DBH5</accession>
<dbReference type="OrthoDB" id="50384at2157"/>
<dbReference type="RefSeq" id="WP_052747821.1">
    <property type="nucleotide sequence ID" value="NZ_CP011267.1"/>
</dbReference>
<sequence length="104" mass="12230">MMSLEDESSHEAEKVCCSIFQRFSVDELMRLVRESQEDVYILLHREDRDFVDIYIGKNNKDFGEFIAIPLPKRFAVLEPDRNYFEVTLRANVALALKGEKDFHT</sequence>
<dbReference type="KEGG" id="gah:GAH_01612"/>